<proteinExistence type="inferred from homology"/>
<evidence type="ECO:0000256" key="6">
    <source>
        <dbReference type="ARBA" id="ARBA00023146"/>
    </source>
</evidence>
<comment type="similarity">
    <text evidence="7">Belongs to the class-I aminoacyl-tRNA synthetase family. GluQ subfamily.</text>
</comment>
<dbReference type="AlphaFoldDB" id="A0A1F6GAF3"/>
<feature type="binding site" evidence="7">
    <location>
        <position position="117"/>
    </location>
    <ligand>
        <name>Zn(2+)</name>
        <dbReference type="ChEBI" id="CHEBI:29105"/>
    </ligand>
</feature>
<dbReference type="SUPFAM" id="SSF52374">
    <property type="entry name" value="Nucleotidylyl transferase"/>
    <property type="match status" value="1"/>
</dbReference>
<evidence type="ECO:0000259" key="9">
    <source>
        <dbReference type="Pfam" id="PF00749"/>
    </source>
</evidence>
<feature type="binding site" evidence="7">
    <location>
        <position position="232"/>
    </location>
    <ligand>
        <name>ATP</name>
        <dbReference type="ChEBI" id="CHEBI:30616"/>
    </ligand>
</feature>
<dbReference type="NCBIfam" id="TIGR03838">
    <property type="entry name" value="queuosine_YadB"/>
    <property type="match status" value="1"/>
</dbReference>
<protein>
    <recommendedName>
        <fullName evidence="7">Glutamyl-Q tRNA(Asp) synthetase</fullName>
        <shortName evidence="7">Glu-Q-RSs</shortName>
        <ecNumber evidence="7">6.1.1.-</ecNumber>
    </recommendedName>
</protein>
<feature type="binding site" evidence="7">
    <location>
        <begin position="7"/>
        <end position="11"/>
    </location>
    <ligand>
        <name>L-glutamate</name>
        <dbReference type="ChEBI" id="CHEBI:29985"/>
    </ligand>
</feature>
<reference evidence="10 11" key="1">
    <citation type="journal article" date="2016" name="Nat. Commun.">
        <title>Thousands of microbial genomes shed light on interconnected biogeochemical processes in an aquifer system.</title>
        <authorList>
            <person name="Anantharaman K."/>
            <person name="Brown C.T."/>
            <person name="Hug L.A."/>
            <person name="Sharon I."/>
            <person name="Castelle C.J."/>
            <person name="Probst A.J."/>
            <person name="Thomas B.C."/>
            <person name="Singh A."/>
            <person name="Wilkins M.J."/>
            <person name="Karaoz U."/>
            <person name="Brodie E.L."/>
            <person name="Williams K.H."/>
            <person name="Hubbard S.S."/>
            <person name="Banfield J.F."/>
        </authorList>
    </citation>
    <scope>NUCLEOTIDE SEQUENCE [LARGE SCALE GENOMIC DNA]</scope>
</reference>
<feature type="short sequence motif" description="'KMSKS' region" evidence="7">
    <location>
        <begin position="229"/>
        <end position="233"/>
    </location>
</feature>
<keyword evidence="6 7" id="KW-0030">Aminoacyl-tRNA synthetase</keyword>
<comment type="cofactor">
    <cofactor evidence="7">
        <name>Zn(2+)</name>
        <dbReference type="ChEBI" id="CHEBI:29105"/>
    </cofactor>
    <text evidence="7">Binds 1 zinc ion per subunit.</text>
</comment>
<keyword evidence="1 7" id="KW-0436">Ligase</keyword>
<dbReference type="InterPro" id="IPR022380">
    <property type="entry name" value="Glu-Q_tRNA(Asp)_Synthase"/>
</dbReference>
<keyword evidence="3 7" id="KW-0547">Nucleotide-binding</keyword>
<feature type="binding site" evidence="7">
    <location>
        <position position="191"/>
    </location>
    <ligand>
        <name>L-glutamate</name>
        <dbReference type="ChEBI" id="CHEBI:29985"/>
    </ligand>
</feature>
<dbReference type="Gene3D" id="3.40.50.620">
    <property type="entry name" value="HUPs"/>
    <property type="match status" value="1"/>
</dbReference>
<dbReference type="GO" id="GO:0008270">
    <property type="term" value="F:zinc ion binding"/>
    <property type="evidence" value="ECO:0007669"/>
    <property type="project" value="UniProtKB-UniRule"/>
</dbReference>
<dbReference type="GO" id="GO:0005524">
    <property type="term" value="F:ATP binding"/>
    <property type="evidence" value="ECO:0007669"/>
    <property type="project" value="UniProtKB-KW"/>
</dbReference>
<dbReference type="InterPro" id="IPR049940">
    <property type="entry name" value="GluQ/Sye"/>
</dbReference>
<evidence type="ECO:0000256" key="1">
    <source>
        <dbReference type="ARBA" id="ARBA00022598"/>
    </source>
</evidence>
<name>A0A1F6GAF3_9PROT</name>
<feature type="short sequence motif" description="'HIGH' region" evidence="7">
    <location>
        <begin position="10"/>
        <end position="20"/>
    </location>
</feature>
<feature type="binding site" evidence="7">
    <location>
        <position position="173"/>
    </location>
    <ligand>
        <name>L-glutamate</name>
        <dbReference type="ChEBI" id="CHEBI:29985"/>
    </ligand>
</feature>
<keyword evidence="4 7" id="KW-0862">Zinc</keyword>
<evidence type="ECO:0000256" key="8">
    <source>
        <dbReference type="RuleBase" id="RU363037"/>
    </source>
</evidence>
<comment type="caution">
    <text evidence="10">The sequence shown here is derived from an EMBL/GenBank/DDBJ whole genome shotgun (WGS) entry which is preliminary data.</text>
</comment>
<dbReference type="NCBIfam" id="NF004314">
    <property type="entry name" value="PRK05710.1-3"/>
    <property type="match status" value="1"/>
</dbReference>
<feature type="binding site" evidence="7">
    <location>
        <position position="43"/>
    </location>
    <ligand>
        <name>L-glutamate</name>
        <dbReference type="ChEBI" id="CHEBI:29985"/>
    </ligand>
</feature>
<dbReference type="PRINTS" id="PR00987">
    <property type="entry name" value="TRNASYNTHGLU"/>
</dbReference>
<accession>A0A1F6GAF3</accession>
<feature type="binding site" evidence="7">
    <location>
        <position position="121"/>
    </location>
    <ligand>
        <name>Zn(2+)</name>
        <dbReference type="ChEBI" id="CHEBI:29105"/>
    </ligand>
</feature>
<feature type="binding site" evidence="7">
    <location>
        <position position="100"/>
    </location>
    <ligand>
        <name>Zn(2+)</name>
        <dbReference type="ChEBI" id="CHEBI:29105"/>
    </ligand>
</feature>
<dbReference type="HAMAP" id="MF_01428">
    <property type="entry name" value="Glu_Q_tRNA_synth"/>
    <property type="match status" value="1"/>
</dbReference>
<dbReference type="GO" id="GO:0004818">
    <property type="term" value="F:glutamate-tRNA ligase activity"/>
    <property type="evidence" value="ECO:0007669"/>
    <property type="project" value="TreeGrafter"/>
</dbReference>
<dbReference type="GO" id="GO:0006400">
    <property type="term" value="P:tRNA modification"/>
    <property type="evidence" value="ECO:0007669"/>
    <property type="project" value="InterPro"/>
</dbReference>
<sequence>MTSVVGRFAPTPSGPLHFGSLVAALASWLEAKKQKGLWVLRIDDLDPLRIESGSVDSILACLEVLGLEWDQLTYQSTRQEAYQAALEQLWQAERLYGCSCSRKQLAQAPQGPEGPIYPGTCRHTPRQPQLATRFLTKGLMPAWEDQLWGTRRINLEKELGDFVVWRADGVCSYHLATVIDDQIEGVTEILRGSDLLLSADRQVALRQILGLPTPKYAHLPLATDFKGQKLSKQSGAMPVKPGGAVLVETLAFLKQNPPANLKLAGPKEVLNWGLAHWSLDQLKPKRG</sequence>
<keyword evidence="8" id="KW-0648">Protein biosynthesis</keyword>
<feature type="binding site" evidence="7">
    <location>
        <position position="98"/>
    </location>
    <ligand>
        <name>Zn(2+)</name>
        <dbReference type="ChEBI" id="CHEBI:29105"/>
    </ligand>
</feature>
<evidence type="ECO:0000256" key="3">
    <source>
        <dbReference type="ARBA" id="ARBA00022741"/>
    </source>
</evidence>
<dbReference type="GO" id="GO:0006424">
    <property type="term" value="P:glutamyl-tRNA aminoacylation"/>
    <property type="evidence" value="ECO:0007669"/>
    <property type="project" value="InterPro"/>
</dbReference>
<dbReference type="EC" id="6.1.1.-" evidence="7"/>
<evidence type="ECO:0000256" key="4">
    <source>
        <dbReference type="ARBA" id="ARBA00022833"/>
    </source>
</evidence>
<dbReference type="Pfam" id="PF00749">
    <property type="entry name" value="tRNA-synt_1c"/>
    <property type="match status" value="1"/>
</dbReference>
<dbReference type="Proteomes" id="UP000178449">
    <property type="component" value="Unassembled WGS sequence"/>
</dbReference>
<dbReference type="STRING" id="1817772.A2527_07905"/>
<dbReference type="GO" id="GO:0005829">
    <property type="term" value="C:cytosol"/>
    <property type="evidence" value="ECO:0007669"/>
    <property type="project" value="TreeGrafter"/>
</dbReference>
<feature type="domain" description="Glutamyl/glutaminyl-tRNA synthetase class Ib catalytic" evidence="9">
    <location>
        <begin position="4"/>
        <end position="238"/>
    </location>
</feature>
<dbReference type="PANTHER" id="PTHR43311">
    <property type="entry name" value="GLUTAMATE--TRNA LIGASE"/>
    <property type="match status" value="1"/>
</dbReference>
<evidence type="ECO:0000313" key="10">
    <source>
        <dbReference type="EMBL" id="OGG95090.1"/>
    </source>
</evidence>
<dbReference type="InterPro" id="IPR014729">
    <property type="entry name" value="Rossmann-like_a/b/a_fold"/>
</dbReference>
<evidence type="ECO:0000256" key="7">
    <source>
        <dbReference type="HAMAP-Rule" id="MF_01428"/>
    </source>
</evidence>
<evidence type="ECO:0000313" key="11">
    <source>
        <dbReference type="Proteomes" id="UP000178449"/>
    </source>
</evidence>
<evidence type="ECO:0000256" key="2">
    <source>
        <dbReference type="ARBA" id="ARBA00022723"/>
    </source>
</evidence>
<gene>
    <name evidence="7" type="primary">gluQ</name>
    <name evidence="10" type="ORF">A2527_07905</name>
</gene>
<dbReference type="InterPro" id="IPR000924">
    <property type="entry name" value="Glu/Gln-tRNA-synth"/>
</dbReference>
<organism evidence="10 11">
    <name type="scientific">Candidatus Lambdaproteobacteria bacterium RIFOXYD2_FULL_50_16</name>
    <dbReference type="NCBI Taxonomy" id="1817772"/>
    <lineage>
        <taxon>Bacteria</taxon>
        <taxon>Pseudomonadati</taxon>
        <taxon>Pseudomonadota</taxon>
        <taxon>Candidatus Lambdaproteobacteria</taxon>
    </lineage>
</organism>
<evidence type="ECO:0000256" key="5">
    <source>
        <dbReference type="ARBA" id="ARBA00022840"/>
    </source>
</evidence>
<keyword evidence="2 7" id="KW-0479">Metal-binding</keyword>
<keyword evidence="5 7" id="KW-0067">ATP-binding</keyword>
<comment type="function">
    <text evidence="7">Catalyzes the tRNA-independent activation of glutamate in presence of ATP and the subsequent transfer of glutamate onto a tRNA(Asp). Glutamate is transferred on the 2-amino-5-(4,5-dihydroxy-2-cyclopenten-1-yl) moiety of the queuosine in the wobble position of the QUC anticodon.</text>
</comment>
<dbReference type="EMBL" id="MFNE01000026">
    <property type="protein sequence ID" value="OGG95090.1"/>
    <property type="molecule type" value="Genomic_DNA"/>
</dbReference>
<dbReference type="PANTHER" id="PTHR43311:SF1">
    <property type="entry name" value="GLUTAMYL-Q TRNA(ASP) SYNTHETASE"/>
    <property type="match status" value="1"/>
</dbReference>
<dbReference type="InterPro" id="IPR020058">
    <property type="entry name" value="Glu/Gln-tRNA-synth_Ib_cat-dom"/>
</dbReference>